<dbReference type="SMART" id="SM00387">
    <property type="entry name" value="HATPase_c"/>
    <property type="match status" value="1"/>
</dbReference>
<dbReference type="PANTHER" id="PTHR43065:SF48">
    <property type="entry name" value="HISTIDINE KINASE"/>
    <property type="match status" value="1"/>
</dbReference>
<dbReference type="PANTHER" id="PTHR43065">
    <property type="entry name" value="SENSOR HISTIDINE KINASE"/>
    <property type="match status" value="1"/>
</dbReference>
<keyword evidence="3" id="KW-0597">Phosphoprotein</keyword>
<dbReference type="EC" id="2.7.13.3" evidence="2"/>
<dbReference type="InterPro" id="IPR004358">
    <property type="entry name" value="Sig_transdc_His_kin-like_C"/>
</dbReference>
<gene>
    <name evidence="6" type="ORF">LA374_17460</name>
</gene>
<dbReference type="InterPro" id="IPR036890">
    <property type="entry name" value="HATPase_C_sf"/>
</dbReference>
<evidence type="ECO:0000313" key="6">
    <source>
        <dbReference type="EMBL" id="MBZ6067983.1"/>
    </source>
</evidence>
<dbReference type="Pfam" id="PF00027">
    <property type="entry name" value="cNMP_binding"/>
    <property type="match status" value="1"/>
</dbReference>
<reference evidence="6 7" key="1">
    <citation type="submission" date="2021-09" db="EMBL/GenBank/DDBJ databases">
        <title>Aeromonas schubertii isolated from Asian sea bass.</title>
        <authorList>
            <person name="Pinpimai K."/>
        </authorList>
    </citation>
    <scope>NUCLEOTIDE SEQUENCE [LARGE SCALE GENOMIC DNA]</scope>
    <source>
        <strain evidence="6 7">CHULA2021a</strain>
    </source>
</reference>
<organism evidence="6 7">
    <name type="scientific">Aeromonas schubertii</name>
    <dbReference type="NCBI Taxonomy" id="652"/>
    <lineage>
        <taxon>Bacteria</taxon>
        <taxon>Pseudomonadati</taxon>
        <taxon>Pseudomonadota</taxon>
        <taxon>Gammaproteobacteria</taxon>
        <taxon>Aeromonadales</taxon>
        <taxon>Aeromonadaceae</taxon>
        <taxon>Aeromonas</taxon>
    </lineage>
</organism>
<evidence type="ECO:0000256" key="2">
    <source>
        <dbReference type="ARBA" id="ARBA00012438"/>
    </source>
</evidence>
<dbReference type="SUPFAM" id="SSF47384">
    <property type="entry name" value="Homodimeric domain of signal transducing histidine kinase"/>
    <property type="match status" value="1"/>
</dbReference>
<comment type="catalytic activity">
    <reaction evidence="1">
        <text>ATP + protein L-histidine = ADP + protein N-phospho-L-histidine.</text>
        <dbReference type="EC" id="2.7.13.3"/>
    </reaction>
</comment>
<dbReference type="PRINTS" id="PR00344">
    <property type="entry name" value="BCTRLSENSOR"/>
</dbReference>
<dbReference type="Gene3D" id="3.30.565.10">
    <property type="entry name" value="Histidine kinase-like ATPase, C-terminal domain"/>
    <property type="match status" value="1"/>
</dbReference>
<dbReference type="CDD" id="cd00082">
    <property type="entry name" value="HisKA"/>
    <property type="match status" value="1"/>
</dbReference>
<dbReference type="Gene3D" id="1.10.287.130">
    <property type="match status" value="1"/>
</dbReference>
<evidence type="ECO:0000259" key="5">
    <source>
        <dbReference type="PROSITE" id="PS50109"/>
    </source>
</evidence>
<dbReference type="Pfam" id="PF02518">
    <property type="entry name" value="HATPase_c"/>
    <property type="match status" value="1"/>
</dbReference>
<dbReference type="InterPro" id="IPR005467">
    <property type="entry name" value="His_kinase_dom"/>
</dbReference>
<dbReference type="EMBL" id="JAIRBT010000031">
    <property type="protein sequence ID" value="MBZ6067983.1"/>
    <property type="molecule type" value="Genomic_DNA"/>
</dbReference>
<dbReference type="InterPro" id="IPR003661">
    <property type="entry name" value="HisK_dim/P_dom"/>
</dbReference>
<dbReference type="PROSITE" id="PS50042">
    <property type="entry name" value="CNMP_BINDING_3"/>
    <property type="match status" value="1"/>
</dbReference>
<dbReference type="InterPro" id="IPR036097">
    <property type="entry name" value="HisK_dim/P_sf"/>
</dbReference>
<dbReference type="SUPFAM" id="SSF51206">
    <property type="entry name" value="cAMP-binding domain-like"/>
    <property type="match status" value="1"/>
</dbReference>
<dbReference type="CDD" id="cd00038">
    <property type="entry name" value="CAP_ED"/>
    <property type="match status" value="1"/>
</dbReference>
<accession>A0ABS7VGA0</accession>
<feature type="domain" description="Cyclic nucleotide-binding" evidence="4">
    <location>
        <begin position="173"/>
        <end position="274"/>
    </location>
</feature>
<dbReference type="RefSeq" id="WP_224163552.1">
    <property type="nucleotide sequence ID" value="NZ_JAIRBT010000031.1"/>
</dbReference>
<feature type="domain" description="Histidine kinase" evidence="5">
    <location>
        <begin position="443"/>
        <end position="610"/>
    </location>
</feature>
<dbReference type="Proteomes" id="UP000774958">
    <property type="component" value="Unassembled WGS sequence"/>
</dbReference>
<dbReference type="Gene3D" id="2.60.120.10">
    <property type="entry name" value="Jelly Rolls"/>
    <property type="match status" value="1"/>
</dbReference>
<protein>
    <recommendedName>
        <fullName evidence="2">histidine kinase</fullName>
        <ecNumber evidence="2">2.7.13.3</ecNumber>
    </recommendedName>
</protein>
<evidence type="ECO:0000259" key="4">
    <source>
        <dbReference type="PROSITE" id="PS50042"/>
    </source>
</evidence>
<dbReference type="InterPro" id="IPR014710">
    <property type="entry name" value="RmlC-like_jellyroll"/>
</dbReference>
<evidence type="ECO:0000313" key="7">
    <source>
        <dbReference type="Proteomes" id="UP000774958"/>
    </source>
</evidence>
<name>A0ABS7VGA0_9GAMM</name>
<evidence type="ECO:0000256" key="3">
    <source>
        <dbReference type="ARBA" id="ARBA00022553"/>
    </source>
</evidence>
<dbReference type="SUPFAM" id="SSF55874">
    <property type="entry name" value="ATPase domain of HSP90 chaperone/DNA topoisomerase II/histidine kinase"/>
    <property type="match status" value="1"/>
</dbReference>
<evidence type="ECO:0000256" key="1">
    <source>
        <dbReference type="ARBA" id="ARBA00000085"/>
    </source>
</evidence>
<dbReference type="SMART" id="SM00100">
    <property type="entry name" value="cNMP"/>
    <property type="match status" value="1"/>
</dbReference>
<comment type="caution">
    <text evidence="6">The sequence shown here is derived from an EMBL/GenBank/DDBJ whole genome shotgun (WGS) entry which is preliminary data.</text>
</comment>
<keyword evidence="7" id="KW-1185">Reference proteome</keyword>
<dbReference type="InterPro" id="IPR018490">
    <property type="entry name" value="cNMP-bd_dom_sf"/>
</dbReference>
<dbReference type="PROSITE" id="PS50109">
    <property type="entry name" value="HIS_KIN"/>
    <property type="match status" value="1"/>
</dbReference>
<dbReference type="InterPro" id="IPR000595">
    <property type="entry name" value="cNMP-bd_dom"/>
</dbReference>
<proteinExistence type="predicted"/>
<sequence length="617" mass="68725">MPALVLICLSSDPMRRERLLGDLATLSSHLSLIGAGSLGELSAQLAELAARDQVPALLLHDPQWQGEVATLAPLYGQCRLLCLTPELAGESLRLRVRELGSQFVLQHPGLDLLDYARVLAPAPLLDAHVARKLAEYGEDFMDFTRYDDGALSRRVIDGLYRFFAERDEHHACRRYSPGHLLTREGERNEFLWFIASGEVVLQKRDESGVEREVVRHQAGALVGGMSFVTGEPAFTTGVTLTPTEVIKLDKRQFAEVMRARSDLLPAFTHLLLRHFNRRLQHSIRTKMALQRTLQSLDDAYRQLVENEKMVMLGQLVAGVAHELNNPVSAILRGSETLSELVPDLINLELAPEQKTLGNLTLCHALQVQPLSTSTVRERTRKAEGHFGDRQQARLAVQMQLDDEASWLGWFANLKGPQRDELLARLEQFHQAGTFLRNIAVCGRRIGDLVRGLKQFARQDGEAPSQCDLLEGLEDTLIIFDNRLKGHEVIREYQPLPPVCGYPGALQQVWTNLLANALDAMEAPGRILLRGRREGDEWICIEIEDSGCGIAPEQLTQIFELNYTTKREGHFGLGIGLGICRQVVQQHGGRIEVSSTPGSGTCMRVWLPIAGPLAKEEA</sequence>
<dbReference type="InterPro" id="IPR003594">
    <property type="entry name" value="HATPase_dom"/>
</dbReference>